<organism evidence="1 2">
    <name type="scientific">Streptomyces cinerochromogenes</name>
    <dbReference type="NCBI Taxonomy" id="66422"/>
    <lineage>
        <taxon>Bacteria</taxon>
        <taxon>Bacillati</taxon>
        <taxon>Actinomycetota</taxon>
        <taxon>Actinomycetes</taxon>
        <taxon>Kitasatosporales</taxon>
        <taxon>Streptomycetaceae</taxon>
        <taxon>Streptomyces</taxon>
    </lineage>
</organism>
<dbReference type="EMBL" id="JBICYV010000035">
    <property type="protein sequence ID" value="MFG3016779.1"/>
    <property type="molecule type" value="Genomic_DNA"/>
</dbReference>
<protein>
    <recommendedName>
        <fullName evidence="3">Transcriptional regulator</fullName>
    </recommendedName>
</protein>
<dbReference type="Proteomes" id="UP001604267">
    <property type="component" value="Unassembled WGS sequence"/>
</dbReference>
<evidence type="ECO:0000313" key="1">
    <source>
        <dbReference type="EMBL" id="MFG3016779.1"/>
    </source>
</evidence>
<proteinExistence type="predicted"/>
<evidence type="ECO:0008006" key="3">
    <source>
        <dbReference type="Google" id="ProtNLM"/>
    </source>
</evidence>
<comment type="caution">
    <text evidence="1">The sequence shown here is derived from an EMBL/GenBank/DDBJ whole genome shotgun (WGS) entry which is preliminary data.</text>
</comment>
<name>A0ABW7BI57_9ACTN</name>
<gene>
    <name evidence="1" type="ORF">ACGFZB_41280</name>
</gene>
<keyword evidence="2" id="KW-1185">Reference proteome</keyword>
<sequence length="257" mass="27713">MRNAKGRRTFESIARRAKLAGRPISECTLRRALTPNGRLPTRHTLLAFARGADADGHRAAGVWEAAAGAVRPQPVLAAGNRYVPRRFTTPTGMGRAMALMVATAGDLTPGAIVAAGGGRFSRRDLDNALNGRGLAGEQLLIDFAAAIGVGEKATRALLDGRSRILAGPPGPVSSYLCAVVEWAEARQQDNETALAWRIEPELDLYDQQLRNEEEAEHRRWVAWVDSLTDGELDELQRQARSAVGALGDLRAELAAYL</sequence>
<reference evidence="1 2" key="1">
    <citation type="submission" date="2024-10" db="EMBL/GenBank/DDBJ databases">
        <title>The Natural Products Discovery Center: Release of the First 8490 Sequenced Strains for Exploring Actinobacteria Biosynthetic Diversity.</title>
        <authorList>
            <person name="Kalkreuter E."/>
            <person name="Kautsar S.A."/>
            <person name="Yang D."/>
            <person name="Bader C.D."/>
            <person name="Teijaro C.N."/>
            <person name="Fluegel L."/>
            <person name="Davis C.M."/>
            <person name="Simpson J.R."/>
            <person name="Lauterbach L."/>
            <person name="Steele A.D."/>
            <person name="Gui C."/>
            <person name="Meng S."/>
            <person name="Li G."/>
            <person name="Viehrig K."/>
            <person name="Ye F."/>
            <person name="Su P."/>
            <person name="Kiefer A.F."/>
            <person name="Nichols A."/>
            <person name="Cepeda A.J."/>
            <person name="Yan W."/>
            <person name="Fan B."/>
            <person name="Jiang Y."/>
            <person name="Adhikari A."/>
            <person name="Zheng C.-J."/>
            <person name="Schuster L."/>
            <person name="Cowan T.M."/>
            <person name="Smanski M.J."/>
            <person name="Chevrette M.G."/>
            <person name="De Carvalho L.P.S."/>
            <person name="Shen B."/>
        </authorList>
    </citation>
    <scope>NUCLEOTIDE SEQUENCE [LARGE SCALE GENOMIC DNA]</scope>
    <source>
        <strain evidence="1 2">NPDC048320</strain>
    </source>
</reference>
<accession>A0ABW7BI57</accession>
<evidence type="ECO:0000313" key="2">
    <source>
        <dbReference type="Proteomes" id="UP001604267"/>
    </source>
</evidence>
<dbReference type="RefSeq" id="WP_392825888.1">
    <property type="nucleotide sequence ID" value="NZ_JBICYV010000035.1"/>
</dbReference>